<proteinExistence type="predicted"/>
<sequence>MGVLIGENDMYTDFGMILTDLSLEMPEVKTKYQALPLENGSIDLSEVVTGRPVYGLRTLKLTFKRRGASASEWLSVCSQIASAVHGKRLPITLPDDPDHYYLGRIACTLGAKEYGAGTFEITATCDPYKYVQTESSAVCGAGTTAVINNGDEIVSPTFTASETGMTVAINGGAAYSIAQVGKAVKIPGLLLLPGANNVTVTGTGNVVLTWREGVL</sequence>
<dbReference type="EMBL" id="BK014738">
    <property type="protein sequence ID" value="DAD73520.1"/>
    <property type="molecule type" value="Genomic_DNA"/>
</dbReference>
<reference evidence="1" key="1">
    <citation type="journal article" date="2021" name="Proc. Natl. Acad. Sci. U.S.A.">
        <title>A Catalog of Tens of Thousands of Viruses from Human Metagenomes Reveals Hidden Associations with Chronic Diseases.</title>
        <authorList>
            <person name="Tisza M.J."/>
            <person name="Buck C.B."/>
        </authorList>
    </citation>
    <scope>NUCLEOTIDE SEQUENCE</scope>
    <source>
        <strain evidence="1">CtM3g2</strain>
    </source>
</reference>
<name>A0A8S5LUG7_9CAUD</name>
<organism evidence="1">
    <name type="scientific">Siphoviridae sp. ctM3g2</name>
    <dbReference type="NCBI Taxonomy" id="2826255"/>
    <lineage>
        <taxon>Viruses</taxon>
        <taxon>Duplodnaviria</taxon>
        <taxon>Heunggongvirae</taxon>
        <taxon>Uroviricota</taxon>
        <taxon>Caudoviricetes</taxon>
    </lineage>
</organism>
<evidence type="ECO:0000313" key="1">
    <source>
        <dbReference type="EMBL" id="DAD73520.1"/>
    </source>
</evidence>
<accession>A0A8S5LUG7</accession>
<dbReference type="Gene3D" id="2.40.30.200">
    <property type="match status" value="1"/>
</dbReference>
<protein>
    <submittedName>
        <fullName evidence="1">Distal tail protein</fullName>
    </submittedName>
</protein>